<dbReference type="Gene3D" id="3.30.1370.210">
    <property type="match status" value="1"/>
</dbReference>
<proteinExistence type="predicted"/>
<dbReference type="PROSITE" id="PS50103">
    <property type="entry name" value="ZF_C3H1"/>
    <property type="match status" value="2"/>
</dbReference>
<feature type="domain" description="C3H1-type" evidence="3">
    <location>
        <begin position="70"/>
        <end position="97"/>
    </location>
</feature>
<evidence type="ECO:0000313" key="5">
    <source>
        <dbReference type="Proteomes" id="UP001497623"/>
    </source>
</evidence>
<keyword evidence="1" id="KW-0479">Metal-binding</keyword>
<evidence type="ECO:0000313" key="4">
    <source>
        <dbReference type="EMBL" id="CAL4060801.1"/>
    </source>
</evidence>
<dbReference type="Proteomes" id="UP001497623">
    <property type="component" value="Unassembled WGS sequence"/>
</dbReference>
<feature type="domain" description="C3H1-type" evidence="3">
    <location>
        <begin position="11"/>
        <end position="38"/>
    </location>
</feature>
<sequence length="99" mass="10814">MQQSSRARGYTGPGRVCQFFLRGNCRFQDECFNLHTKNPENGTTATLSGHSGGGSSDSSAHVPVSERVPGGSGKVCPFYQKGYCRYEDNCRNLYIVVQG</sequence>
<name>A0AAV2PMX6_MEGNR</name>
<accession>A0AAV2PMX6</accession>
<keyword evidence="1" id="KW-0863">Zinc-finger</keyword>
<reference evidence="4 5" key="1">
    <citation type="submission" date="2024-05" db="EMBL/GenBank/DDBJ databases">
        <authorList>
            <person name="Wallberg A."/>
        </authorList>
    </citation>
    <scope>NUCLEOTIDE SEQUENCE [LARGE SCALE GENOMIC DNA]</scope>
</reference>
<evidence type="ECO:0000259" key="3">
    <source>
        <dbReference type="PROSITE" id="PS50103"/>
    </source>
</evidence>
<keyword evidence="1" id="KW-0862">Zinc</keyword>
<feature type="zinc finger region" description="C3H1-type" evidence="1">
    <location>
        <begin position="11"/>
        <end position="38"/>
    </location>
</feature>
<organism evidence="4 5">
    <name type="scientific">Meganyctiphanes norvegica</name>
    <name type="common">Northern krill</name>
    <name type="synonym">Thysanopoda norvegica</name>
    <dbReference type="NCBI Taxonomy" id="48144"/>
    <lineage>
        <taxon>Eukaryota</taxon>
        <taxon>Metazoa</taxon>
        <taxon>Ecdysozoa</taxon>
        <taxon>Arthropoda</taxon>
        <taxon>Crustacea</taxon>
        <taxon>Multicrustacea</taxon>
        <taxon>Malacostraca</taxon>
        <taxon>Eumalacostraca</taxon>
        <taxon>Eucarida</taxon>
        <taxon>Euphausiacea</taxon>
        <taxon>Euphausiidae</taxon>
        <taxon>Meganyctiphanes</taxon>
    </lineage>
</organism>
<protein>
    <recommendedName>
        <fullName evidence="3">C3H1-type domain-containing protein</fullName>
    </recommendedName>
</protein>
<feature type="zinc finger region" description="C3H1-type" evidence="1">
    <location>
        <begin position="70"/>
        <end position="97"/>
    </location>
</feature>
<evidence type="ECO:0000256" key="1">
    <source>
        <dbReference type="PROSITE-ProRule" id="PRU00723"/>
    </source>
</evidence>
<dbReference type="EMBL" id="CAXKWB010000417">
    <property type="protein sequence ID" value="CAL4060801.1"/>
    <property type="molecule type" value="Genomic_DNA"/>
</dbReference>
<feature type="non-terminal residue" evidence="4">
    <location>
        <position position="99"/>
    </location>
</feature>
<evidence type="ECO:0000256" key="2">
    <source>
        <dbReference type="SAM" id="MobiDB-lite"/>
    </source>
</evidence>
<comment type="caution">
    <text evidence="4">The sequence shown here is derived from an EMBL/GenBank/DDBJ whole genome shotgun (WGS) entry which is preliminary data.</text>
</comment>
<dbReference type="InterPro" id="IPR000571">
    <property type="entry name" value="Znf_CCCH"/>
</dbReference>
<gene>
    <name evidence="4" type="ORF">MNOR_LOCUS1556</name>
</gene>
<dbReference type="SMART" id="SM00356">
    <property type="entry name" value="ZnF_C3H1"/>
    <property type="match status" value="2"/>
</dbReference>
<feature type="region of interest" description="Disordered" evidence="2">
    <location>
        <begin position="42"/>
        <end position="73"/>
    </location>
</feature>
<keyword evidence="5" id="KW-1185">Reference proteome</keyword>
<dbReference type="GO" id="GO:0008270">
    <property type="term" value="F:zinc ion binding"/>
    <property type="evidence" value="ECO:0007669"/>
    <property type="project" value="UniProtKB-KW"/>
</dbReference>
<dbReference type="AlphaFoldDB" id="A0AAV2PMX6"/>